<keyword evidence="3" id="KW-1185">Reference proteome</keyword>
<dbReference type="Pfam" id="PF01593">
    <property type="entry name" value="Amino_oxidase"/>
    <property type="match status" value="1"/>
</dbReference>
<dbReference type="InterPro" id="IPR050464">
    <property type="entry name" value="Zeta_carotene_desat/Oxidored"/>
</dbReference>
<dbReference type="PANTHER" id="PTHR42923">
    <property type="entry name" value="PROTOPORPHYRINOGEN OXIDASE"/>
    <property type="match status" value="1"/>
</dbReference>
<accession>A0ABV2AP64</accession>
<evidence type="ECO:0000313" key="2">
    <source>
        <dbReference type="EMBL" id="MES1921236.1"/>
    </source>
</evidence>
<organism evidence="2 3">
    <name type="scientific">Bonamia ostreae</name>
    <dbReference type="NCBI Taxonomy" id="126728"/>
    <lineage>
        <taxon>Eukaryota</taxon>
        <taxon>Sar</taxon>
        <taxon>Rhizaria</taxon>
        <taxon>Endomyxa</taxon>
        <taxon>Ascetosporea</taxon>
        <taxon>Haplosporida</taxon>
        <taxon>Bonamia</taxon>
    </lineage>
</organism>
<dbReference type="EMBL" id="JBDODL010001176">
    <property type="protein sequence ID" value="MES1921236.1"/>
    <property type="molecule type" value="Genomic_DNA"/>
</dbReference>
<proteinExistence type="predicted"/>
<dbReference type="InterPro" id="IPR002937">
    <property type="entry name" value="Amino_oxidase"/>
</dbReference>
<dbReference type="InterPro" id="IPR036188">
    <property type="entry name" value="FAD/NAD-bd_sf"/>
</dbReference>
<reference evidence="2 3" key="1">
    <citation type="journal article" date="2024" name="BMC Biol.">
        <title>Comparative genomics of Ascetosporea gives new insight into the evolutionary basis for animal parasitism in Rhizaria.</title>
        <authorList>
            <person name="Hiltunen Thoren M."/>
            <person name="Onut-Brannstrom I."/>
            <person name="Alfjorden A."/>
            <person name="Peckova H."/>
            <person name="Swords F."/>
            <person name="Hooper C."/>
            <person name="Holzer A.S."/>
            <person name="Bass D."/>
            <person name="Burki F."/>
        </authorList>
    </citation>
    <scope>NUCLEOTIDE SEQUENCE [LARGE SCALE GENOMIC DNA]</scope>
    <source>
        <strain evidence="2">20-A016</strain>
    </source>
</reference>
<name>A0ABV2AP64_9EUKA</name>
<gene>
    <name evidence="2" type="ORF">MHBO_002794</name>
</gene>
<dbReference type="PANTHER" id="PTHR42923:SF3">
    <property type="entry name" value="PROTOPORPHYRINOGEN OXIDASE"/>
    <property type="match status" value="1"/>
</dbReference>
<dbReference type="Gene3D" id="3.50.50.60">
    <property type="entry name" value="FAD/NAD(P)-binding domain"/>
    <property type="match status" value="1"/>
</dbReference>
<evidence type="ECO:0000259" key="1">
    <source>
        <dbReference type="Pfam" id="PF01593"/>
    </source>
</evidence>
<dbReference type="SUPFAM" id="SSF54373">
    <property type="entry name" value="FAD-linked reductases, C-terminal domain"/>
    <property type="match status" value="1"/>
</dbReference>
<feature type="domain" description="Amine oxidase" evidence="1">
    <location>
        <begin position="5"/>
        <end position="261"/>
    </location>
</feature>
<evidence type="ECO:0000313" key="3">
    <source>
        <dbReference type="Proteomes" id="UP001439008"/>
    </source>
</evidence>
<sequence>MYSLEGGVSQISESILSRLSKKGVNFITSEKVDCLNLGKIGENFQIVTQNKKLRTFDVVVSAVASSDLAKILRNSKKNCKNLLQNLKKIETTPILTTNIVIKNKKKCRFLDSFGFLVPHNANKPLLGATFDSNAFPNFDESEEMRFTVMSGGFRHRNDDVVRKIAFSKSRKEKIWAEKVHNFRILLFIKQILRSEKDFENDLVLMKTRSFDFPQYNVGHEKTVKSIERNLEHFPSLFVSGWSYKGLSVNSCIKNSIKTSRQIVDSIKTF</sequence>
<comment type="caution">
    <text evidence="2">The sequence shown here is derived from an EMBL/GenBank/DDBJ whole genome shotgun (WGS) entry which is preliminary data.</text>
</comment>
<protein>
    <recommendedName>
        <fullName evidence="1">Amine oxidase domain-containing protein</fullName>
    </recommendedName>
</protein>
<dbReference type="Proteomes" id="UP001439008">
    <property type="component" value="Unassembled WGS sequence"/>
</dbReference>